<dbReference type="Gene3D" id="1.10.10.10">
    <property type="entry name" value="Winged helix-like DNA-binding domain superfamily/Winged helix DNA-binding domain"/>
    <property type="match status" value="1"/>
</dbReference>
<keyword evidence="7" id="KW-0238">DNA-binding</keyword>
<feature type="compositionally biased region" description="Polar residues" evidence="11">
    <location>
        <begin position="901"/>
        <end position="917"/>
    </location>
</feature>
<evidence type="ECO:0000256" key="5">
    <source>
        <dbReference type="ARBA" id="ARBA00022833"/>
    </source>
</evidence>
<keyword evidence="8" id="KW-0804">Transcription</keyword>
<dbReference type="PROSITE" id="PS51293">
    <property type="entry name" value="SANT"/>
    <property type="match status" value="1"/>
</dbReference>
<dbReference type="Pfam" id="PF04433">
    <property type="entry name" value="SWIRM"/>
    <property type="match status" value="1"/>
</dbReference>
<dbReference type="InterPro" id="IPR041984">
    <property type="entry name" value="Rsc8/Ssr1/Ssr2_ZZ"/>
</dbReference>
<dbReference type="SMART" id="SM00291">
    <property type="entry name" value="ZnF_ZZ"/>
    <property type="match status" value="1"/>
</dbReference>
<dbReference type="InterPro" id="IPR017930">
    <property type="entry name" value="Myb_dom"/>
</dbReference>
<keyword evidence="4 10" id="KW-0863">Zinc-finger</keyword>
<dbReference type="InterPro" id="IPR032451">
    <property type="entry name" value="SMARCC_C"/>
</dbReference>
<evidence type="ECO:0000256" key="7">
    <source>
        <dbReference type="ARBA" id="ARBA00023125"/>
    </source>
</evidence>
<dbReference type="PROSITE" id="PS50090">
    <property type="entry name" value="MYB_LIKE"/>
    <property type="match status" value="1"/>
</dbReference>
<dbReference type="Pfam" id="PF00249">
    <property type="entry name" value="Myb_DNA-binding"/>
    <property type="match status" value="1"/>
</dbReference>
<evidence type="ECO:0000256" key="6">
    <source>
        <dbReference type="ARBA" id="ARBA00023015"/>
    </source>
</evidence>
<organism evidence="17 18">
    <name type="scientific">Dorcoceras hygrometricum</name>
    <dbReference type="NCBI Taxonomy" id="472368"/>
    <lineage>
        <taxon>Eukaryota</taxon>
        <taxon>Viridiplantae</taxon>
        <taxon>Streptophyta</taxon>
        <taxon>Embryophyta</taxon>
        <taxon>Tracheophyta</taxon>
        <taxon>Spermatophyta</taxon>
        <taxon>Magnoliopsida</taxon>
        <taxon>eudicotyledons</taxon>
        <taxon>Gunneridae</taxon>
        <taxon>Pentapetalae</taxon>
        <taxon>asterids</taxon>
        <taxon>lamiids</taxon>
        <taxon>Lamiales</taxon>
        <taxon>Gesneriaceae</taxon>
        <taxon>Didymocarpoideae</taxon>
        <taxon>Trichosporeae</taxon>
        <taxon>Loxocarpinae</taxon>
        <taxon>Dorcoceras</taxon>
    </lineage>
</organism>
<keyword evidence="9" id="KW-0539">Nucleus</keyword>
<dbReference type="EMBL" id="KQ988533">
    <property type="protein sequence ID" value="KZV55485.1"/>
    <property type="molecule type" value="Genomic_DNA"/>
</dbReference>
<evidence type="ECO:0000256" key="3">
    <source>
        <dbReference type="ARBA" id="ARBA00022723"/>
    </source>
</evidence>
<feature type="compositionally biased region" description="Basic and acidic residues" evidence="11">
    <location>
        <begin position="581"/>
        <end position="614"/>
    </location>
</feature>
<dbReference type="InterPro" id="IPR009057">
    <property type="entry name" value="Homeodomain-like_sf"/>
</dbReference>
<dbReference type="CDD" id="cd00167">
    <property type="entry name" value="SANT"/>
    <property type="match status" value="1"/>
</dbReference>
<keyword evidence="18" id="KW-1185">Reference proteome</keyword>
<accession>A0A2Z7DA44</accession>
<dbReference type="InterPro" id="IPR007526">
    <property type="entry name" value="SWIRM"/>
</dbReference>
<evidence type="ECO:0000313" key="18">
    <source>
        <dbReference type="Proteomes" id="UP000250235"/>
    </source>
</evidence>
<proteinExistence type="predicted"/>
<feature type="domain" description="ZZ-type" evidence="13">
    <location>
        <begin position="311"/>
        <end position="365"/>
    </location>
</feature>
<evidence type="ECO:0000256" key="1">
    <source>
        <dbReference type="ARBA" id="ARBA00004123"/>
    </source>
</evidence>
<dbReference type="GO" id="GO:0005634">
    <property type="term" value="C:nucleus"/>
    <property type="evidence" value="ECO:0007669"/>
    <property type="project" value="UniProtKB-SubCell"/>
</dbReference>
<dbReference type="Gene3D" id="3.30.60.90">
    <property type="match status" value="1"/>
</dbReference>
<feature type="region of interest" description="Disordered" evidence="11">
    <location>
        <begin position="572"/>
        <end position="656"/>
    </location>
</feature>
<dbReference type="Gene3D" id="1.10.10.60">
    <property type="entry name" value="Homeodomain-like"/>
    <property type="match status" value="1"/>
</dbReference>
<dbReference type="GO" id="GO:0003677">
    <property type="term" value="F:DNA binding"/>
    <property type="evidence" value="ECO:0007669"/>
    <property type="project" value="UniProtKB-KW"/>
</dbReference>
<evidence type="ECO:0000256" key="11">
    <source>
        <dbReference type="SAM" id="MobiDB-lite"/>
    </source>
</evidence>
<feature type="compositionally biased region" description="Basic and acidic residues" evidence="11">
    <location>
        <begin position="100"/>
        <end position="110"/>
    </location>
</feature>
<evidence type="ECO:0000259" key="12">
    <source>
        <dbReference type="PROSITE" id="PS50090"/>
    </source>
</evidence>
<keyword evidence="5" id="KW-0862">Zinc</keyword>
<dbReference type="SMART" id="SM00717">
    <property type="entry name" value="SANT"/>
    <property type="match status" value="1"/>
</dbReference>
<feature type="compositionally biased region" description="Basic residues" evidence="11">
    <location>
        <begin position="30"/>
        <end position="41"/>
    </location>
</feature>
<feature type="domain" description="Myb-like" evidence="12">
    <location>
        <begin position="371"/>
        <end position="415"/>
    </location>
</feature>
<feature type="domain" description="SANT" evidence="15">
    <location>
        <begin position="368"/>
        <end position="419"/>
    </location>
</feature>
<dbReference type="FunFam" id="1.10.10.60:FF:000014">
    <property type="entry name" value="SWI/SNF complex subunit SMARCC2 isoform C"/>
    <property type="match status" value="1"/>
</dbReference>
<evidence type="ECO:0000256" key="4">
    <source>
        <dbReference type="ARBA" id="ARBA00022771"/>
    </source>
</evidence>
<evidence type="ECO:0000256" key="8">
    <source>
        <dbReference type="ARBA" id="ARBA00023163"/>
    </source>
</evidence>
<dbReference type="OrthoDB" id="118550at2759"/>
<sequence>MEEKRRDYTGTPPTPAIDGHTPVSEPLTSSRRRGGGQKRKSTSINSGGGGGGTDPQAGSSKRQAREKPLVVPFTPIHLNGPLTRARVQPNSGGSLSLEAADAKVESETKTEELRRVSENWEELEAEIEAEYEAIISRDANVHVVPIHAGWFSWHKIHTLEERMMPSFFNGKLESRTPEIYMEIRNWIMRKFHFNPNSQIELEQLSELTVGDSDARQEVMEFLDYWGLINYHPFPKSEPIAAVTVDDDDDDDDDDNEARKKDSLVEKLFQFETLESWTPVVTRTNMEMPSMSSGFLPESVIAEELNKSEGPSVGYHCNSCSTDCSRKRYHCQKQADFDLCAECFNNGKFDSDMSVSDFILMESAEAGGVSGGKWTDQETLLLLEAIELFRDNWSEIAEHVATKTKAQCILHFVQMPIGDVFFNSDDENNVVPKENGLPVSLTTENSSPKADHDTGTDVKDVADKTENEGDATDNQASSSPMEIPKPEEEDDSDRSLEFTENFTQKALKDAFEAVGSLFSPGEKLSFVEAGNPVMVLAAFLVRLVQPNVASASVHSFLKASSAKHSSEQLAARHCLPLEDPPDEKKKLADAERAATETVEGEIHKDENAHVERQNEETSNSAVEGISIQDDDKDENKESTSEEHKGKKDTSSEQKLVASTSSDILEFPSKHSLKDAEASGGSVSHTQLNFNHVKESENGASAMEELCRTQAPPTDKNSTSNSEKQDTEPFFMSNSVTEIEQSTGDKEAKEHVGKKNNTLVTKTDLDINKLKRAAVTALSAAAVKAKLLAEEEESQIRQLAILLAEKQLHKLETKLAFFGDLESVVLRVKEQLDRSKQRLFQERAQIIAQRLGMPASARPTSHHLLPSRAAAPASNFPNQALRPLMGANSLRPPISRPTMAPNPASSTLMPINAAGSSMHHNSDKFSSFGAK</sequence>
<evidence type="ECO:0000259" key="14">
    <source>
        <dbReference type="PROSITE" id="PS50934"/>
    </source>
</evidence>
<feature type="region of interest" description="Disordered" evidence="11">
    <location>
        <begin position="893"/>
        <end position="929"/>
    </location>
</feature>
<reference evidence="17 18" key="1">
    <citation type="journal article" date="2015" name="Proc. Natl. Acad. Sci. U.S.A.">
        <title>The resurrection genome of Boea hygrometrica: A blueprint for survival of dehydration.</title>
        <authorList>
            <person name="Xiao L."/>
            <person name="Yang G."/>
            <person name="Zhang L."/>
            <person name="Yang X."/>
            <person name="Zhao S."/>
            <person name="Ji Z."/>
            <person name="Zhou Q."/>
            <person name="Hu M."/>
            <person name="Wang Y."/>
            <person name="Chen M."/>
            <person name="Xu Y."/>
            <person name="Jin H."/>
            <person name="Xiao X."/>
            <person name="Hu G."/>
            <person name="Bao F."/>
            <person name="Hu Y."/>
            <person name="Wan P."/>
            <person name="Li L."/>
            <person name="Deng X."/>
            <person name="Kuang T."/>
            <person name="Xiang C."/>
            <person name="Zhu J.K."/>
            <person name="Oliver M.J."/>
            <person name="He Y."/>
        </authorList>
    </citation>
    <scope>NUCLEOTIDE SEQUENCE [LARGE SCALE GENOMIC DNA]</scope>
    <source>
        <strain evidence="18">cv. XS01</strain>
    </source>
</reference>
<evidence type="ECO:0000256" key="9">
    <source>
        <dbReference type="ARBA" id="ARBA00023242"/>
    </source>
</evidence>
<keyword evidence="3" id="KW-0479">Metal-binding</keyword>
<dbReference type="PANTHER" id="PTHR12802">
    <property type="entry name" value="SWI/SNF COMPLEX-RELATED"/>
    <property type="match status" value="1"/>
</dbReference>
<dbReference type="PANTHER" id="PTHR12802:SF41">
    <property type="entry name" value="BRAHMA ASSOCIATED PROTEIN 155 KDA"/>
    <property type="match status" value="1"/>
</dbReference>
<dbReference type="Pfam" id="PF00569">
    <property type="entry name" value="ZZ"/>
    <property type="match status" value="1"/>
</dbReference>
<dbReference type="SUPFAM" id="SSF46689">
    <property type="entry name" value="Homeodomain-like"/>
    <property type="match status" value="2"/>
</dbReference>
<evidence type="ECO:0000313" key="17">
    <source>
        <dbReference type="EMBL" id="KZV55485.1"/>
    </source>
</evidence>
<gene>
    <name evidence="17" type="ORF">F511_29591</name>
</gene>
<dbReference type="SUPFAM" id="SSF57850">
    <property type="entry name" value="RING/U-box"/>
    <property type="match status" value="1"/>
</dbReference>
<dbReference type="CDD" id="cd02336">
    <property type="entry name" value="ZZ_RSC8"/>
    <property type="match status" value="1"/>
</dbReference>
<feature type="domain" description="SWIRM" evidence="14">
    <location>
        <begin position="142"/>
        <end position="239"/>
    </location>
</feature>
<dbReference type="Proteomes" id="UP000250235">
    <property type="component" value="Unassembled WGS sequence"/>
</dbReference>
<dbReference type="Pfam" id="PF16495">
    <property type="entry name" value="SWIRM-assoc_1"/>
    <property type="match status" value="1"/>
</dbReference>
<feature type="compositionally biased region" description="Basic and acidic residues" evidence="11">
    <location>
        <begin position="448"/>
        <end position="466"/>
    </location>
</feature>
<dbReference type="InterPro" id="IPR043145">
    <property type="entry name" value="Znf_ZZ_sf"/>
</dbReference>
<keyword evidence="2" id="KW-0217">Developmental protein</keyword>
<dbReference type="PROSITE" id="PS50135">
    <property type="entry name" value="ZF_ZZ_2"/>
    <property type="match status" value="1"/>
</dbReference>
<evidence type="ECO:0008006" key="19">
    <source>
        <dbReference type="Google" id="ProtNLM"/>
    </source>
</evidence>
<evidence type="ECO:0000259" key="15">
    <source>
        <dbReference type="PROSITE" id="PS51293"/>
    </source>
</evidence>
<dbReference type="InterPro" id="IPR000433">
    <property type="entry name" value="Znf_ZZ"/>
</dbReference>
<dbReference type="InterPro" id="IPR001005">
    <property type="entry name" value="SANT/Myb"/>
</dbReference>
<dbReference type="PROSITE" id="PS50934">
    <property type="entry name" value="SWIRM"/>
    <property type="match status" value="1"/>
</dbReference>
<keyword evidence="6" id="KW-0805">Transcription regulation</keyword>
<evidence type="ECO:0000256" key="10">
    <source>
        <dbReference type="PROSITE-ProRule" id="PRU00228"/>
    </source>
</evidence>
<evidence type="ECO:0000259" key="13">
    <source>
        <dbReference type="PROSITE" id="PS50135"/>
    </source>
</evidence>
<dbReference type="GO" id="GO:0008270">
    <property type="term" value="F:zinc ion binding"/>
    <property type="evidence" value="ECO:0007669"/>
    <property type="project" value="UniProtKB-KW"/>
</dbReference>
<protein>
    <recommendedName>
        <fullName evidence="19">SWI/SNF complex subunit SWI3D</fullName>
    </recommendedName>
</protein>
<evidence type="ECO:0000256" key="2">
    <source>
        <dbReference type="ARBA" id="ARBA00022473"/>
    </source>
</evidence>
<dbReference type="InterPro" id="IPR017884">
    <property type="entry name" value="SANT_dom"/>
</dbReference>
<feature type="region of interest" description="Disordered" evidence="11">
    <location>
        <begin position="427"/>
        <end position="494"/>
    </location>
</feature>
<feature type="compositionally biased region" description="Basic and acidic residues" evidence="11">
    <location>
        <begin position="632"/>
        <end position="650"/>
    </location>
</feature>
<name>A0A2Z7DA44_9LAMI</name>
<evidence type="ECO:0000259" key="16">
    <source>
        <dbReference type="PROSITE" id="PS51294"/>
    </source>
</evidence>
<feature type="domain" description="HTH myb-type" evidence="16">
    <location>
        <begin position="371"/>
        <end position="407"/>
    </location>
</feature>
<comment type="subcellular location">
    <subcellularLocation>
        <location evidence="1">Nucleus</location>
    </subcellularLocation>
</comment>
<dbReference type="AlphaFoldDB" id="A0A2Z7DA44"/>
<dbReference type="InterPro" id="IPR036388">
    <property type="entry name" value="WH-like_DNA-bd_sf"/>
</dbReference>
<dbReference type="PROSITE" id="PS01357">
    <property type="entry name" value="ZF_ZZ_1"/>
    <property type="match status" value="1"/>
</dbReference>
<feature type="region of interest" description="Disordered" evidence="11">
    <location>
        <begin position="1"/>
        <end position="110"/>
    </location>
</feature>
<dbReference type="PROSITE" id="PS51294">
    <property type="entry name" value="HTH_MYB"/>
    <property type="match status" value="1"/>
</dbReference>